<sequence length="69" mass="7655">MSDLAAPGSRADFHRRHQAQAIAQAEQLLARREALQGAWLAWVASELYQLSPPPYAAMVRRELQRLAGG</sequence>
<protein>
    <submittedName>
        <fullName evidence="1">Uncharacterized protein</fullName>
    </submittedName>
</protein>
<accession>A0A3S8UN36</accession>
<organism evidence="1 2">
    <name type="scientific">Pseudomonas entomophila</name>
    <dbReference type="NCBI Taxonomy" id="312306"/>
    <lineage>
        <taxon>Bacteria</taxon>
        <taxon>Pseudomonadati</taxon>
        <taxon>Pseudomonadota</taxon>
        <taxon>Gammaproteobacteria</taxon>
        <taxon>Pseudomonadales</taxon>
        <taxon>Pseudomonadaceae</taxon>
        <taxon>Pseudomonas</taxon>
    </lineage>
</organism>
<dbReference type="Proteomes" id="UP000268230">
    <property type="component" value="Chromosome"/>
</dbReference>
<dbReference type="EMBL" id="CP034338">
    <property type="protein sequence ID" value="AZL69682.1"/>
    <property type="molecule type" value="Genomic_DNA"/>
</dbReference>
<proteinExistence type="predicted"/>
<dbReference type="OrthoDB" id="7018021at2"/>
<gene>
    <name evidence="1" type="ORF">EJA05_19030</name>
</gene>
<dbReference type="KEGG" id="pory:EJA05_19030"/>
<evidence type="ECO:0000313" key="2">
    <source>
        <dbReference type="Proteomes" id="UP000268230"/>
    </source>
</evidence>
<name>A0A3S8UN36_9PSED</name>
<evidence type="ECO:0000313" key="1">
    <source>
        <dbReference type="EMBL" id="AZL69682.1"/>
    </source>
</evidence>
<dbReference type="AlphaFoldDB" id="A0A3S8UN36"/>
<reference evidence="1 2" key="1">
    <citation type="submission" date="2018-12" db="EMBL/GenBank/DDBJ databases">
        <authorList>
            <person name="Li S."/>
            <person name="Yang R."/>
            <person name="Chen G."/>
            <person name="Zou L."/>
            <person name="Zhang C."/>
            <person name="Chen Y."/>
            <person name="Liu Z."/>
            <person name="Li Y."/>
            <person name="Yan Y."/>
            <person name="Huang M."/>
            <person name="Chen T."/>
        </authorList>
    </citation>
    <scope>NUCLEOTIDE SEQUENCE [LARGE SCALE GENOMIC DNA]</scope>
    <source>
        <strain evidence="1 2">1257</strain>
    </source>
</reference>